<evidence type="ECO:0000313" key="3">
    <source>
        <dbReference type="Proteomes" id="UP000769157"/>
    </source>
</evidence>
<keyword evidence="3" id="KW-1185">Reference proteome</keyword>
<dbReference type="PANTHER" id="PTHR28243:SF1">
    <property type="entry name" value="PYRIDOXAMINE 5'-PHOSPHATE OXIDASE ALR4036 FAMILY FMN-BINDING DOMAIN-CONTAINING PROTEIN"/>
    <property type="match status" value="1"/>
</dbReference>
<reference evidence="2" key="2">
    <citation type="submission" date="2021-01" db="EMBL/GenBank/DDBJ databases">
        <authorList>
            <person name="Schikora-Tamarit M.A."/>
        </authorList>
    </citation>
    <scope>NUCLEOTIDE SEQUENCE</scope>
    <source>
        <strain evidence="2">CBS6075</strain>
    </source>
</reference>
<dbReference type="InterPro" id="IPR024624">
    <property type="entry name" value="Pyridox_Oxase_Alr4036_FMN-bd"/>
</dbReference>
<dbReference type="GO" id="GO:0010181">
    <property type="term" value="F:FMN binding"/>
    <property type="evidence" value="ECO:0007669"/>
    <property type="project" value="InterPro"/>
</dbReference>
<comment type="caution">
    <text evidence="2">The sequence shown here is derived from an EMBL/GenBank/DDBJ whole genome shotgun (WGS) entry which is preliminary data.</text>
</comment>
<sequence>MFASLAPWNSEFSSAVAAELESEPFVTFSLANVDRNGLPHTRTCVYRGFLFDDAKTNILLFTCDKRSSKYKDLIANANFEACFYFHKLHKQFRFSGAARVITDDQYPIISFNKAKLAMKLQEQNVNQENGNKEDGLVVEQEPDFYSSRIDEVGATEPITYRVLSPSQSQAMNYSSTSLADLNKPTIPPTEAEWKAERQRCWNALSRSLKRSFKRPAPGTQVTEEKYKLLDSINRGVDGTSSGQENFVVVCLFVKAVDLVELTGGVDRRYLYKKSYDIDAWKEYEVCP</sequence>
<dbReference type="Gene3D" id="2.30.110.10">
    <property type="entry name" value="Electron Transport, Fmn-binding Protein, Chain A"/>
    <property type="match status" value="1"/>
</dbReference>
<dbReference type="RefSeq" id="XP_046058664.1">
    <property type="nucleotide sequence ID" value="XM_046207683.1"/>
</dbReference>
<dbReference type="PANTHER" id="PTHR28243">
    <property type="entry name" value="AGL049CP"/>
    <property type="match status" value="1"/>
</dbReference>
<reference evidence="2" key="1">
    <citation type="journal article" date="2021" name="Open Biol.">
        <title>Shared evolutionary footprints suggest mitochondrial oxidative damage underlies multiple complex I losses in fungi.</title>
        <authorList>
            <person name="Schikora-Tamarit M.A."/>
            <person name="Marcet-Houben M."/>
            <person name="Nosek J."/>
            <person name="Gabaldon T."/>
        </authorList>
    </citation>
    <scope>NUCLEOTIDE SEQUENCE</scope>
    <source>
        <strain evidence="2">CBS6075</strain>
    </source>
</reference>
<organism evidence="2 3">
    <name type="scientific">Ogataea philodendri</name>
    <dbReference type="NCBI Taxonomy" id="1378263"/>
    <lineage>
        <taxon>Eukaryota</taxon>
        <taxon>Fungi</taxon>
        <taxon>Dikarya</taxon>
        <taxon>Ascomycota</taxon>
        <taxon>Saccharomycotina</taxon>
        <taxon>Pichiomycetes</taxon>
        <taxon>Pichiales</taxon>
        <taxon>Pichiaceae</taxon>
        <taxon>Ogataea</taxon>
    </lineage>
</organism>
<dbReference type="SUPFAM" id="SSF50475">
    <property type="entry name" value="FMN-binding split barrel"/>
    <property type="match status" value="1"/>
</dbReference>
<name>A0A9P8T1D3_9ASCO</name>
<accession>A0A9P8T1D3</accession>
<evidence type="ECO:0000313" key="2">
    <source>
        <dbReference type="EMBL" id="KAH3661551.1"/>
    </source>
</evidence>
<evidence type="ECO:0000259" key="1">
    <source>
        <dbReference type="Pfam" id="PF12766"/>
    </source>
</evidence>
<dbReference type="Proteomes" id="UP000769157">
    <property type="component" value="Unassembled WGS sequence"/>
</dbReference>
<gene>
    <name evidence="2" type="ORF">OGAPHI_006399</name>
</gene>
<dbReference type="GeneID" id="70238363"/>
<dbReference type="EMBL" id="JAEUBE010000439">
    <property type="protein sequence ID" value="KAH3661551.1"/>
    <property type="molecule type" value="Genomic_DNA"/>
</dbReference>
<proteinExistence type="predicted"/>
<dbReference type="OrthoDB" id="5394411at2759"/>
<dbReference type="Pfam" id="PF12766">
    <property type="entry name" value="Pyridox_oxase_2"/>
    <property type="match status" value="1"/>
</dbReference>
<dbReference type="AlphaFoldDB" id="A0A9P8T1D3"/>
<dbReference type="InterPro" id="IPR012349">
    <property type="entry name" value="Split_barrel_FMN-bd"/>
</dbReference>
<feature type="domain" description="Pyridoxamine 5'-phosphate oxidase Alr4036 family FMN-binding" evidence="1">
    <location>
        <begin position="6"/>
        <end position="101"/>
    </location>
</feature>
<protein>
    <recommendedName>
        <fullName evidence="1">Pyridoxamine 5'-phosphate oxidase Alr4036 family FMN-binding domain-containing protein</fullName>
    </recommendedName>
</protein>